<dbReference type="InterPro" id="IPR026904">
    <property type="entry name" value="MnmG_C"/>
</dbReference>
<evidence type="ECO:0000256" key="3">
    <source>
        <dbReference type="ARBA" id="ARBA00022630"/>
    </source>
</evidence>
<protein>
    <recommendedName>
        <fullName evidence="7">tRNA uridine 5-carboxymethylaminomethyl modification enzyme C-terminal subdomain domain-containing protein</fullName>
    </recommendedName>
</protein>
<dbReference type="Pfam" id="PF21680">
    <property type="entry name" value="GIDA_C_1st"/>
    <property type="match status" value="1"/>
</dbReference>
<dbReference type="Gene3D" id="1.10.150.570">
    <property type="entry name" value="GidA associated domain, C-terminal subdomain"/>
    <property type="match status" value="1"/>
</dbReference>
<dbReference type="InterPro" id="IPR040131">
    <property type="entry name" value="MnmG_N"/>
</dbReference>
<dbReference type="InterPro" id="IPR044920">
    <property type="entry name" value="MnmG_C_subdom_sf"/>
</dbReference>
<dbReference type="GO" id="GO:0005739">
    <property type="term" value="C:mitochondrion"/>
    <property type="evidence" value="ECO:0007669"/>
    <property type="project" value="GOC"/>
</dbReference>
<evidence type="ECO:0000313" key="9">
    <source>
        <dbReference type="Proteomes" id="UP000750711"/>
    </source>
</evidence>
<keyword evidence="3" id="KW-0285">Flavoprotein</keyword>
<evidence type="ECO:0000256" key="6">
    <source>
        <dbReference type="ARBA" id="ARBA00054993"/>
    </source>
</evidence>
<name>A0A9P8L7U4_9PEZI</name>
<dbReference type="PANTHER" id="PTHR11806">
    <property type="entry name" value="GLUCOSE INHIBITED DIVISION PROTEIN A"/>
    <property type="match status" value="1"/>
</dbReference>
<dbReference type="Pfam" id="PF01134">
    <property type="entry name" value="GIDA"/>
    <property type="match status" value="1"/>
</dbReference>
<dbReference type="FunFam" id="1.10.150.570:FF:000001">
    <property type="entry name" value="tRNA uridine 5-carboxymethylaminomethyl modification enzyme MnmG"/>
    <property type="match status" value="1"/>
</dbReference>
<evidence type="ECO:0000259" key="7">
    <source>
        <dbReference type="SMART" id="SM01228"/>
    </source>
</evidence>
<dbReference type="InterPro" id="IPR020595">
    <property type="entry name" value="MnmG-rel_CS"/>
</dbReference>
<dbReference type="GO" id="GO:0050660">
    <property type="term" value="F:flavin adenine dinucleotide binding"/>
    <property type="evidence" value="ECO:0007669"/>
    <property type="project" value="InterPro"/>
</dbReference>
<evidence type="ECO:0000256" key="4">
    <source>
        <dbReference type="ARBA" id="ARBA00022694"/>
    </source>
</evidence>
<dbReference type="EMBL" id="JAGHQM010001371">
    <property type="protein sequence ID" value="KAH0555766.1"/>
    <property type="molecule type" value="Genomic_DNA"/>
</dbReference>
<dbReference type="NCBIfam" id="TIGR00136">
    <property type="entry name" value="mnmG_gidA"/>
    <property type="match status" value="1"/>
</dbReference>
<comment type="cofactor">
    <cofactor evidence="1">
        <name>FAD</name>
        <dbReference type="ChEBI" id="CHEBI:57692"/>
    </cofactor>
</comment>
<dbReference type="GO" id="GO:0030488">
    <property type="term" value="P:tRNA methylation"/>
    <property type="evidence" value="ECO:0007669"/>
    <property type="project" value="TreeGrafter"/>
</dbReference>
<dbReference type="FunFam" id="3.50.50.60:FF:000002">
    <property type="entry name" value="tRNA uridine 5-carboxymethylaminomethyl modification enzyme MnmG"/>
    <property type="match status" value="1"/>
</dbReference>
<dbReference type="PANTHER" id="PTHR11806:SF0">
    <property type="entry name" value="PROTEIN MTO1 HOMOLOG, MITOCHONDRIAL"/>
    <property type="match status" value="1"/>
</dbReference>
<dbReference type="Pfam" id="PF13932">
    <property type="entry name" value="SAM_GIDA_C"/>
    <property type="match status" value="1"/>
</dbReference>
<keyword evidence="9" id="KW-1185">Reference proteome</keyword>
<comment type="function">
    <text evidence="6">Component of the MSS1-MTO1 complex that catalyzes the 5-carboxymethylaminomethyluridine (cmnm(5)U) modification at the 34th wobble position (U34) of mitochondrial tRNAs.</text>
</comment>
<dbReference type="HAMAP" id="MF_00129">
    <property type="entry name" value="MnmG_GidA"/>
    <property type="match status" value="1"/>
</dbReference>
<dbReference type="InterPro" id="IPR002218">
    <property type="entry name" value="MnmG-rel"/>
</dbReference>
<evidence type="ECO:0000256" key="1">
    <source>
        <dbReference type="ARBA" id="ARBA00001974"/>
    </source>
</evidence>
<dbReference type="SUPFAM" id="SSF51905">
    <property type="entry name" value="FAD/NAD(P)-binding domain"/>
    <property type="match status" value="1"/>
</dbReference>
<evidence type="ECO:0000313" key="8">
    <source>
        <dbReference type="EMBL" id="KAH0555766.1"/>
    </source>
</evidence>
<gene>
    <name evidence="8" type="ORF">GP486_006291</name>
</gene>
<accession>A0A9P8L7U4</accession>
<dbReference type="InterPro" id="IPR047001">
    <property type="entry name" value="MnmG_C_subdom"/>
</dbReference>
<dbReference type="PROSITE" id="PS01280">
    <property type="entry name" value="GIDA_1"/>
    <property type="match status" value="1"/>
</dbReference>
<reference evidence="8" key="1">
    <citation type="submission" date="2021-03" db="EMBL/GenBank/DDBJ databases">
        <title>Comparative genomics and phylogenomic investigation of the class Geoglossomycetes provide insights into ecological specialization and systematics.</title>
        <authorList>
            <person name="Melie T."/>
            <person name="Pirro S."/>
            <person name="Miller A.N."/>
            <person name="Quandt A."/>
        </authorList>
    </citation>
    <scope>NUCLEOTIDE SEQUENCE</scope>
    <source>
        <strain evidence="8">CAQ_001_2017</strain>
    </source>
</reference>
<keyword evidence="5" id="KW-0274">FAD</keyword>
<proteinExistence type="inferred from homology"/>
<comment type="similarity">
    <text evidence="2">Belongs to the MnmG family.</text>
</comment>
<dbReference type="InterPro" id="IPR004416">
    <property type="entry name" value="MnmG"/>
</dbReference>
<dbReference type="GO" id="GO:0070899">
    <property type="term" value="P:mitochondrial tRNA wobble uridine modification"/>
    <property type="evidence" value="ECO:0007669"/>
    <property type="project" value="UniProtKB-ARBA"/>
</dbReference>
<dbReference type="AlphaFoldDB" id="A0A9P8L7U4"/>
<keyword evidence="4" id="KW-0819">tRNA processing</keyword>
<dbReference type="InterPro" id="IPR049312">
    <property type="entry name" value="GIDA_C_N"/>
</dbReference>
<dbReference type="Gene3D" id="3.50.50.60">
    <property type="entry name" value="FAD/NAD(P)-binding domain"/>
    <property type="match status" value="2"/>
</dbReference>
<dbReference type="SMART" id="SM01228">
    <property type="entry name" value="GIDA_assoc_3"/>
    <property type="match status" value="1"/>
</dbReference>
<organism evidence="8 9">
    <name type="scientific">Trichoglossum hirsutum</name>
    <dbReference type="NCBI Taxonomy" id="265104"/>
    <lineage>
        <taxon>Eukaryota</taxon>
        <taxon>Fungi</taxon>
        <taxon>Dikarya</taxon>
        <taxon>Ascomycota</taxon>
        <taxon>Pezizomycotina</taxon>
        <taxon>Geoglossomycetes</taxon>
        <taxon>Geoglossales</taxon>
        <taxon>Geoglossaceae</taxon>
        <taxon>Trichoglossum</taxon>
    </lineage>
</organism>
<sequence length="652" mass="71897">MTENTESRPYDVVVIGGGHAGSEACAGAARAGAHTALVTQKVDTIGVCSCNPSFGGIGKGTMIREIDALDGVCGQIVDKAGVQFRVLNKKKGPAVWGPRAQIDRKLYKRYMQEELLSYPNLSIVQGSVADIVVDRESSDQPSEGRYGRITGVRLESGEVIPTNHVVITAGTFLGGEIHIGLDAYPSGRMGEAATFGLSKSLREAGFQLGRLKTGTPPRLEGKTIDFKRLEVQPGDDPPTPFSYMNDSVAVKDQLFCYATHTNEASHDIVRANLEKSIHIRETVKGPRYCPSLESKILRFREKNSHIIWLEPEGFDTDVIYPNGISMTIPIEAQEQLLRTVPGLENVNMLQPGYGVEYDYVDPRNLRATLETKMIKGLFLAGQINGTTGYEEAAAQGVIAGINAGLSSQSKPQLVVSRSDGYIGIMIDDLITKGVSEPYRMFTSRSEYRMSARADNADLRLTELGRTAGVVGDKRWSHFKDEVAQIKELKGLLLARKHSSPDWIKRGFRVHLDSIKRSALDLLRLKDVTIESLIEHIPEITKFPPKIRNRVGIEAVYEPYVEQQKAAMQVFQKDENLRLPPDLDYAKIHGLSSEERALLQLTRPESVGQARRIEGMTPSGCLRLLGYVRRERRTTTTPAYDTAVSPEGCAVDL</sequence>
<dbReference type="PROSITE" id="PS01281">
    <property type="entry name" value="GIDA_2"/>
    <property type="match status" value="1"/>
</dbReference>
<feature type="domain" description="tRNA uridine 5-carboxymethylaminomethyl modification enzyme C-terminal subdomain" evidence="7">
    <location>
        <begin position="554"/>
        <end position="625"/>
    </location>
</feature>
<dbReference type="Proteomes" id="UP000750711">
    <property type="component" value="Unassembled WGS sequence"/>
</dbReference>
<dbReference type="InterPro" id="IPR036188">
    <property type="entry name" value="FAD/NAD-bd_sf"/>
</dbReference>
<evidence type="ECO:0000256" key="5">
    <source>
        <dbReference type="ARBA" id="ARBA00022827"/>
    </source>
</evidence>
<evidence type="ECO:0000256" key="2">
    <source>
        <dbReference type="ARBA" id="ARBA00007653"/>
    </source>
</evidence>
<dbReference type="FunFam" id="3.50.50.60:FF:000145">
    <property type="entry name" value="tRNA uridine 5-carboxymethylaminomethyl modification enzyme"/>
    <property type="match status" value="1"/>
</dbReference>
<comment type="caution">
    <text evidence="8">The sequence shown here is derived from an EMBL/GenBank/DDBJ whole genome shotgun (WGS) entry which is preliminary data.</text>
</comment>